<dbReference type="Pfam" id="PF00627">
    <property type="entry name" value="UBA"/>
    <property type="match status" value="1"/>
</dbReference>
<dbReference type="CDD" id="cd14288">
    <property type="entry name" value="UBA_HUWE1"/>
    <property type="match status" value="1"/>
</dbReference>
<dbReference type="Gene3D" id="1.10.8.10">
    <property type="entry name" value="DNA helicase RuvA subunit, C-terminal domain"/>
    <property type="match status" value="1"/>
</dbReference>
<dbReference type="PROSITE" id="PS50030">
    <property type="entry name" value="UBA"/>
    <property type="match status" value="1"/>
</dbReference>
<feature type="domain" description="UBA" evidence="1">
    <location>
        <begin position="17"/>
        <end position="56"/>
    </location>
</feature>
<dbReference type="AlphaFoldDB" id="A0A0B6ZXK4"/>
<name>A0A0B6ZXK4_9EUPU</name>
<dbReference type="SUPFAM" id="SSF46934">
    <property type="entry name" value="UBA-like"/>
    <property type="match status" value="1"/>
</dbReference>
<dbReference type="EMBL" id="HACG01026197">
    <property type="protein sequence ID" value="CEK73062.1"/>
    <property type="molecule type" value="Transcribed_RNA"/>
</dbReference>
<dbReference type="InterPro" id="IPR015940">
    <property type="entry name" value="UBA"/>
</dbReference>
<dbReference type="InterPro" id="IPR041918">
    <property type="entry name" value="UBA_HUWE1"/>
</dbReference>
<feature type="non-terminal residue" evidence="2">
    <location>
        <position position="225"/>
    </location>
</feature>
<dbReference type="InterPro" id="IPR009060">
    <property type="entry name" value="UBA-like_sf"/>
</dbReference>
<evidence type="ECO:0000259" key="1">
    <source>
        <dbReference type="PROSITE" id="PS50030"/>
    </source>
</evidence>
<protein>
    <recommendedName>
        <fullName evidence="1">UBA domain-containing protein</fullName>
    </recommendedName>
</protein>
<accession>A0A0B6ZXK4</accession>
<dbReference type="InterPro" id="IPR003903">
    <property type="entry name" value="UIM_dom"/>
</dbReference>
<dbReference type="PROSITE" id="PS50330">
    <property type="entry name" value="UIM"/>
    <property type="match status" value="1"/>
</dbReference>
<dbReference type="FunFam" id="1.10.8.10:FF:000019">
    <property type="entry name" value="Putative e3 ubiquitin-protein ligase huwe1 isoform x2"/>
    <property type="match status" value="1"/>
</dbReference>
<sequence>APPTGNALTSRRPLESVVNQAHLQQLMDMGFTHEQATVALNNTSSLEQATEYILTSSFPPAVQNPLARSMDLDMNDEDQMMRAIAMSLGESEVVTPDQSKVKSKDERADDVLDEKQEVEEPLDAAILDGFTRNIFPGCLNLLDILPETVYRVCDLLIVVMNRNGAEWKEETLGILCRDLCELCEEITLYAQEMNIKAMQTSASAKKFATRLHLLSLLAEEMNLVC</sequence>
<evidence type="ECO:0000313" key="2">
    <source>
        <dbReference type="EMBL" id="CEK73062.1"/>
    </source>
</evidence>
<feature type="non-terminal residue" evidence="2">
    <location>
        <position position="1"/>
    </location>
</feature>
<gene>
    <name evidence="2" type="primary">ORF85143</name>
</gene>
<proteinExistence type="predicted"/>
<reference evidence="2" key="1">
    <citation type="submission" date="2014-12" db="EMBL/GenBank/DDBJ databases">
        <title>Insight into the proteome of Arion vulgaris.</title>
        <authorList>
            <person name="Aradska J."/>
            <person name="Bulat T."/>
            <person name="Smidak R."/>
            <person name="Sarate P."/>
            <person name="Gangsoo J."/>
            <person name="Sialana F."/>
            <person name="Bilban M."/>
            <person name="Lubec G."/>
        </authorList>
    </citation>
    <scope>NUCLEOTIDE SEQUENCE</scope>
    <source>
        <tissue evidence="2">Skin</tissue>
    </source>
</reference>
<organism evidence="2">
    <name type="scientific">Arion vulgaris</name>
    <dbReference type="NCBI Taxonomy" id="1028688"/>
    <lineage>
        <taxon>Eukaryota</taxon>
        <taxon>Metazoa</taxon>
        <taxon>Spiralia</taxon>
        <taxon>Lophotrochozoa</taxon>
        <taxon>Mollusca</taxon>
        <taxon>Gastropoda</taxon>
        <taxon>Heterobranchia</taxon>
        <taxon>Euthyneura</taxon>
        <taxon>Panpulmonata</taxon>
        <taxon>Eupulmonata</taxon>
        <taxon>Stylommatophora</taxon>
        <taxon>Helicina</taxon>
        <taxon>Arionoidea</taxon>
        <taxon>Arionidae</taxon>
        <taxon>Arion</taxon>
    </lineage>
</organism>